<dbReference type="Pfam" id="PF00098">
    <property type="entry name" value="zf-CCHC"/>
    <property type="match status" value="2"/>
</dbReference>
<evidence type="ECO:0000256" key="6">
    <source>
        <dbReference type="ARBA" id="ARBA00022771"/>
    </source>
</evidence>
<keyword evidence="6 10" id="KW-0863">Zinc-finger</keyword>
<evidence type="ECO:0000256" key="2">
    <source>
        <dbReference type="ARBA" id="ARBA00022553"/>
    </source>
</evidence>
<keyword evidence="16" id="KW-1185">Reference proteome</keyword>
<dbReference type="SUPFAM" id="SSF54928">
    <property type="entry name" value="RNA-binding domain, RBD"/>
    <property type="match status" value="1"/>
</dbReference>
<comment type="similarity">
    <text evidence="9">Belongs to the splicing factor SR family. RS2Z subfamily.</text>
</comment>
<sequence length="431" mass="47445">MLRSRARLPPPTPLLRLPPAVRRCRSPSAAKKKDATSVKSGKNTAEGPQRINWPPTLASASTDSPVSSRVHPPAACGDLHPASSGAGAGVPLLPPHPLSLEMPRYDDHYGSTRLYVGRLSSRTRSRNLEYLFGRYGRIREVELKRDYAFIEFSDPRDADEARYNLDGRDVDGSRILVEFAKGVPRGAAGGSREYMGRGPPPGTGRCFNCGIDGHWARDCKAGDWKNKCYRCGERGHIERNCQNSPRNLRRERSYSRSPSPRRGRGHGRSRTYSRSRSRSYSRSRSRSLSGSPRGRRDRDDRRSRSLSYSRSPRRSISPAANGKERSPSPNGRRSPRSPQDRVSPPPKDNDERNGDSPRGRENSRSPSDGYRSPVAANGRSPSPRNNGSPSPMDNNSRSPRDNGSPSPRDGNGDGGSRGGSRSPRASESPEA</sequence>
<evidence type="ECO:0000313" key="16">
    <source>
        <dbReference type="Proteomes" id="UP000026961"/>
    </source>
</evidence>
<evidence type="ECO:0000256" key="8">
    <source>
        <dbReference type="ARBA" id="ARBA00023242"/>
    </source>
</evidence>
<keyword evidence="7" id="KW-0862">Zinc</keyword>
<keyword evidence="8" id="KW-0539">Nucleus</keyword>
<dbReference type="PANTHER" id="PTHR48038:SF1">
    <property type="entry name" value="RIBONUCLEOPROTEIN RB97D"/>
    <property type="match status" value="1"/>
</dbReference>
<reference evidence="15" key="1">
    <citation type="submission" date="2015-04" db="UniProtKB">
        <authorList>
            <consortium name="EnsemblPlants"/>
        </authorList>
    </citation>
    <scope>IDENTIFICATION</scope>
</reference>
<evidence type="ECO:0000256" key="9">
    <source>
        <dbReference type="ARBA" id="ARBA00061281"/>
    </source>
</evidence>
<evidence type="ECO:0000256" key="4">
    <source>
        <dbReference type="ARBA" id="ARBA00022723"/>
    </source>
</evidence>
<dbReference type="PROSITE" id="PS50158">
    <property type="entry name" value="ZF_CCHC"/>
    <property type="match status" value="2"/>
</dbReference>
<feature type="compositionally biased region" description="Low complexity" evidence="12">
    <location>
        <begin position="377"/>
        <end position="391"/>
    </location>
</feature>
<dbReference type="SUPFAM" id="SSF57756">
    <property type="entry name" value="Retrovirus zinc finger-like domains"/>
    <property type="match status" value="1"/>
</dbReference>
<organism evidence="15">
    <name type="scientific">Oryza glumipatula</name>
    <dbReference type="NCBI Taxonomy" id="40148"/>
    <lineage>
        <taxon>Eukaryota</taxon>
        <taxon>Viridiplantae</taxon>
        <taxon>Streptophyta</taxon>
        <taxon>Embryophyta</taxon>
        <taxon>Tracheophyta</taxon>
        <taxon>Spermatophyta</taxon>
        <taxon>Magnoliopsida</taxon>
        <taxon>Liliopsida</taxon>
        <taxon>Poales</taxon>
        <taxon>Poaceae</taxon>
        <taxon>BOP clade</taxon>
        <taxon>Oryzoideae</taxon>
        <taxon>Oryzeae</taxon>
        <taxon>Oryzinae</taxon>
        <taxon>Oryza</taxon>
    </lineage>
</organism>
<dbReference type="InterPro" id="IPR035979">
    <property type="entry name" value="RBD_domain_sf"/>
</dbReference>
<dbReference type="HOGENOM" id="CLU_047187_1_1_1"/>
<proteinExistence type="inferred from homology"/>
<feature type="compositionally biased region" description="Low complexity" evidence="12">
    <location>
        <begin position="419"/>
        <end position="431"/>
    </location>
</feature>
<dbReference type="InterPro" id="IPR000504">
    <property type="entry name" value="RRM_dom"/>
</dbReference>
<dbReference type="AlphaFoldDB" id="A0A0D9Z5N7"/>
<dbReference type="InterPro" id="IPR001878">
    <property type="entry name" value="Znf_CCHC"/>
</dbReference>
<evidence type="ECO:0000256" key="10">
    <source>
        <dbReference type="PROSITE-ProRule" id="PRU00047"/>
    </source>
</evidence>
<dbReference type="FunFam" id="4.10.60.10:FF:000022">
    <property type="entry name" value="Serine/arginine-rich splicing factor RS2Z32"/>
    <property type="match status" value="1"/>
</dbReference>
<dbReference type="FunFam" id="3.30.70.330:FF:000272">
    <property type="entry name" value="Serine/arginine-rich splicing factor RS2Z32"/>
    <property type="match status" value="1"/>
</dbReference>
<evidence type="ECO:0000256" key="12">
    <source>
        <dbReference type="SAM" id="MobiDB-lite"/>
    </source>
</evidence>
<feature type="compositionally biased region" description="Basic and acidic residues" evidence="12">
    <location>
        <begin position="294"/>
        <end position="303"/>
    </location>
</feature>
<dbReference type="STRING" id="40148.A0A0D9Z5N7"/>
<name>A0A0D9Z5N7_9ORYZ</name>
<dbReference type="GO" id="GO:0003729">
    <property type="term" value="F:mRNA binding"/>
    <property type="evidence" value="ECO:0007669"/>
    <property type="project" value="UniProtKB-ARBA"/>
</dbReference>
<feature type="compositionally biased region" description="Polar residues" evidence="12">
    <location>
        <begin position="58"/>
        <end position="67"/>
    </location>
</feature>
<dbReference type="SMART" id="SM00360">
    <property type="entry name" value="RRM"/>
    <property type="match status" value="1"/>
</dbReference>
<dbReference type="Gene3D" id="3.30.70.330">
    <property type="match status" value="1"/>
</dbReference>
<dbReference type="InterPro" id="IPR036875">
    <property type="entry name" value="Znf_CCHC_sf"/>
</dbReference>
<keyword evidence="4" id="KW-0479">Metal-binding</keyword>
<dbReference type="SMART" id="SM00343">
    <property type="entry name" value="ZnF_C2HC"/>
    <property type="match status" value="2"/>
</dbReference>
<evidence type="ECO:0008006" key="17">
    <source>
        <dbReference type="Google" id="ProtNLM"/>
    </source>
</evidence>
<reference evidence="15" key="2">
    <citation type="submission" date="2018-05" db="EMBL/GenBank/DDBJ databases">
        <title>OgluRS3 (Oryza glumaepatula Reference Sequence Version 3).</title>
        <authorList>
            <person name="Zhang J."/>
            <person name="Kudrna D."/>
            <person name="Lee S."/>
            <person name="Talag J."/>
            <person name="Welchert J."/>
            <person name="Wing R.A."/>
        </authorList>
    </citation>
    <scope>NUCLEOTIDE SEQUENCE [LARGE SCALE GENOMIC DNA]</scope>
</reference>
<dbReference type="InterPro" id="IPR012677">
    <property type="entry name" value="Nucleotide-bd_a/b_plait_sf"/>
</dbReference>
<feature type="domain" description="CCHC-type" evidence="14">
    <location>
        <begin position="205"/>
        <end position="220"/>
    </location>
</feature>
<evidence type="ECO:0000256" key="7">
    <source>
        <dbReference type="ARBA" id="ARBA00022833"/>
    </source>
</evidence>
<accession>A0A0D9Z5N7</accession>
<dbReference type="PANTHER" id="PTHR48038">
    <property type="entry name" value="RIBONUCLEOPROTEIN RB97D"/>
    <property type="match status" value="1"/>
</dbReference>
<feature type="compositionally biased region" description="Basic and acidic residues" evidence="12">
    <location>
        <begin position="347"/>
        <end position="363"/>
    </location>
</feature>
<feature type="domain" description="RRM" evidence="13">
    <location>
        <begin position="112"/>
        <end position="182"/>
    </location>
</feature>
<evidence type="ECO:0000313" key="15">
    <source>
        <dbReference type="EnsemblPlants" id="OGLUM03G13240.1"/>
    </source>
</evidence>
<dbReference type="GO" id="GO:0005634">
    <property type="term" value="C:nucleus"/>
    <property type="evidence" value="ECO:0007669"/>
    <property type="project" value="UniProtKB-SubCell"/>
</dbReference>
<dbReference type="PROSITE" id="PS50102">
    <property type="entry name" value="RRM"/>
    <property type="match status" value="1"/>
</dbReference>
<feature type="region of interest" description="Disordered" evidence="12">
    <location>
        <begin position="239"/>
        <end position="431"/>
    </location>
</feature>
<feature type="region of interest" description="Disordered" evidence="12">
    <location>
        <begin position="1"/>
        <end position="82"/>
    </location>
</feature>
<dbReference type="FunFam" id="4.10.60.10:FF:000003">
    <property type="entry name" value="serine/arginine-rich splicing factor RS2Z32-like isoform X1"/>
    <property type="match status" value="1"/>
</dbReference>
<dbReference type="EnsemblPlants" id="OGLUM03G13240.1">
    <property type="protein sequence ID" value="OGLUM03G13240.1"/>
    <property type="gene ID" value="OGLUM03G13240"/>
</dbReference>
<dbReference type="Gramene" id="OGLUM03G13240.1">
    <property type="protein sequence ID" value="OGLUM03G13240.1"/>
    <property type="gene ID" value="OGLUM03G13240"/>
</dbReference>
<dbReference type="Proteomes" id="UP000026961">
    <property type="component" value="Chromosome 3"/>
</dbReference>
<evidence type="ECO:0000259" key="14">
    <source>
        <dbReference type="PROSITE" id="PS50158"/>
    </source>
</evidence>
<keyword evidence="11" id="KW-0694">RNA-binding</keyword>
<evidence type="ECO:0000256" key="1">
    <source>
        <dbReference type="ARBA" id="ARBA00004123"/>
    </source>
</evidence>
<evidence type="ECO:0000256" key="5">
    <source>
        <dbReference type="ARBA" id="ARBA00022737"/>
    </source>
</evidence>
<dbReference type="GO" id="GO:0008270">
    <property type="term" value="F:zinc ion binding"/>
    <property type="evidence" value="ECO:0007669"/>
    <property type="project" value="UniProtKB-KW"/>
</dbReference>
<protein>
    <recommendedName>
        <fullName evidence="17">Serine/arginine-rich splicing factor RS2Z32</fullName>
    </recommendedName>
</protein>
<dbReference type="GO" id="GO:0000398">
    <property type="term" value="P:mRNA splicing, via spliceosome"/>
    <property type="evidence" value="ECO:0007669"/>
    <property type="project" value="UniProtKB-ARBA"/>
</dbReference>
<comment type="subcellular location">
    <subcellularLocation>
        <location evidence="1">Nucleus</location>
    </subcellularLocation>
</comment>
<evidence type="ECO:0000256" key="11">
    <source>
        <dbReference type="PROSITE-ProRule" id="PRU00176"/>
    </source>
</evidence>
<evidence type="ECO:0000259" key="13">
    <source>
        <dbReference type="PROSITE" id="PS50102"/>
    </source>
</evidence>
<keyword evidence="2" id="KW-0597">Phosphoprotein</keyword>
<keyword evidence="5" id="KW-0677">Repeat</keyword>
<evidence type="ECO:0000256" key="3">
    <source>
        <dbReference type="ARBA" id="ARBA00022664"/>
    </source>
</evidence>
<dbReference type="Gene3D" id="4.10.60.10">
    <property type="entry name" value="Zinc finger, CCHC-type"/>
    <property type="match status" value="2"/>
</dbReference>
<dbReference type="eggNOG" id="KOG0107">
    <property type="taxonomic scope" value="Eukaryota"/>
</dbReference>
<feature type="compositionally biased region" description="Low complexity" evidence="12">
    <location>
        <begin position="305"/>
        <end position="318"/>
    </location>
</feature>
<feature type="domain" description="CCHC-type" evidence="14">
    <location>
        <begin position="227"/>
        <end position="243"/>
    </location>
</feature>
<keyword evidence="3" id="KW-0507">mRNA processing</keyword>
<feature type="compositionally biased region" description="Basic residues" evidence="12">
    <location>
        <begin position="259"/>
        <end position="285"/>
    </location>
</feature>
<dbReference type="Pfam" id="PF00076">
    <property type="entry name" value="RRM_1"/>
    <property type="match status" value="1"/>
</dbReference>